<dbReference type="AlphaFoldDB" id="A0A401SH26"/>
<keyword evidence="2" id="KW-1185">Reference proteome</keyword>
<proteinExistence type="predicted"/>
<dbReference type="Proteomes" id="UP000287033">
    <property type="component" value="Unassembled WGS sequence"/>
</dbReference>
<sequence>MAGGGVCRHGKWVVQKLRVREVVLRLRAGPVLTGWRRCLRLRAGPVLTGWRRCLRLRAGSVVTGEEAGRAAVGGVENLERGGD</sequence>
<evidence type="ECO:0000313" key="1">
    <source>
        <dbReference type="EMBL" id="GCC29650.1"/>
    </source>
</evidence>
<reference evidence="1 2" key="1">
    <citation type="journal article" date="2018" name="Nat. Ecol. Evol.">
        <title>Shark genomes provide insights into elasmobranch evolution and the origin of vertebrates.</title>
        <authorList>
            <person name="Hara Y"/>
            <person name="Yamaguchi K"/>
            <person name="Onimaru K"/>
            <person name="Kadota M"/>
            <person name="Koyanagi M"/>
            <person name="Keeley SD"/>
            <person name="Tatsumi K"/>
            <person name="Tanaka K"/>
            <person name="Motone F"/>
            <person name="Kageyama Y"/>
            <person name="Nozu R"/>
            <person name="Adachi N"/>
            <person name="Nishimura O"/>
            <person name="Nakagawa R"/>
            <person name="Tanegashima C"/>
            <person name="Kiyatake I"/>
            <person name="Matsumoto R"/>
            <person name="Murakumo K"/>
            <person name="Nishida K"/>
            <person name="Terakita A"/>
            <person name="Kuratani S"/>
            <person name="Sato K"/>
            <person name="Hyodo S Kuraku.S."/>
        </authorList>
    </citation>
    <scope>NUCLEOTIDE SEQUENCE [LARGE SCALE GENOMIC DNA]</scope>
</reference>
<organism evidence="1 2">
    <name type="scientific">Chiloscyllium punctatum</name>
    <name type="common">Brownbanded bambooshark</name>
    <name type="synonym">Hemiscyllium punctatum</name>
    <dbReference type="NCBI Taxonomy" id="137246"/>
    <lineage>
        <taxon>Eukaryota</taxon>
        <taxon>Metazoa</taxon>
        <taxon>Chordata</taxon>
        <taxon>Craniata</taxon>
        <taxon>Vertebrata</taxon>
        <taxon>Chondrichthyes</taxon>
        <taxon>Elasmobranchii</taxon>
        <taxon>Galeomorphii</taxon>
        <taxon>Galeoidea</taxon>
        <taxon>Orectolobiformes</taxon>
        <taxon>Hemiscylliidae</taxon>
        <taxon>Chiloscyllium</taxon>
    </lineage>
</organism>
<comment type="caution">
    <text evidence="1">The sequence shown here is derived from an EMBL/GenBank/DDBJ whole genome shotgun (WGS) entry which is preliminary data.</text>
</comment>
<name>A0A401SH26_CHIPU</name>
<protein>
    <submittedName>
        <fullName evidence="1">Uncharacterized protein</fullName>
    </submittedName>
</protein>
<dbReference type="EMBL" id="BEZZ01000262">
    <property type="protein sequence ID" value="GCC29650.1"/>
    <property type="molecule type" value="Genomic_DNA"/>
</dbReference>
<gene>
    <name evidence="1" type="ORF">chiPu_0008093</name>
</gene>
<accession>A0A401SH26</accession>
<evidence type="ECO:0000313" key="2">
    <source>
        <dbReference type="Proteomes" id="UP000287033"/>
    </source>
</evidence>